<name>A0ACB8EXB5_9SAUR</name>
<sequence length="262" mass="29878">MGFPEPQSGWQRVCSSGRLALALLGFIGLISLLTVVFGITGHMAGKDLKKMEEMLQKVNRSISTEMLALKQKETDDLKKLAKFNKAVEHLTDEMGKVKSEVQGKVGNLRNTLNTMNCNVEDIKHNRTVSRAPCCPAGWDSFASHCYWVSRAEKSWDEAKADCEDKDAHLVTITSYLEQQFVAKRTKPRYAWIGLSFSSSSWKWVDGTSYSVRRIDWKTGHPYHFFQGVNNVVICVHLHRDGLWNEDPCMHRYSWVCEMELKG</sequence>
<reference evidence="1" key="1">
    <citation type="submission" date="2021-08" db="EMBL/GenBank/DDBJ databases">
        <title>The first chromosome-level gecko genome reveals the dynamic sex chromosomes of Neotropical dwarf geckos (Sphaerodactylidae: Sphaerodactylus).</title>
        <authorList>
            <person name="Pinto B.J."/>
            <person name="Keating S.E."/>
            <person name="Gamble T."/>
        </authorList>
    </citation>
    <scope>NUCLEOTIDE SEQUENCE</scope>
    <source>
        <strain evidence="1">TG3544</strain>
    </source>
</reference>
<keyword evidence="2" id="KW-1185">Reference proteome</keyword>
<dbReference type="EMBL" id="CM037628">
    <property type="protein sequence ID" value="KAH7997373.1"/>
    <property type="molecule type" value="Genomic_DNA"/>
</dbReference>
<dbReference type="Proteomes" id="UP000827872">
    <property type="component" value="Linkage Group LG15"/>
</dbReference>
<comment type="caution">
    <text evidence="1">The sequence shown here is derived from an EMBL/GenBank/DDBJ whole genome shotgun (WGS) entry which is preliminary data.</text>
</comment>
<organism evidence="1 2">
    <name type="scientific">Sphaerodactylus townsendi</name>
    <dbReference type="NCBI Taxonomy" id="933632"/>
    <lineage>
        <taxon>Eukaryota</taxon>
        <taxon>Metazoa</taxon>
        <taxon>Chordata</taxon>
        <taxon>Craniata</taxon>
        <taxon>Vertebrata</taxon>
        <taxon>Euteleostomi</taxon>
        <taxon>Lepidosauria</taxon>
        <taxon>Squamata</taxon>
        <taxon>Bifurcata</taxon>
        <taxon>Gekkota</taxon>
        <taxon>Sphaerodactylidae</taxon>
        <taxon>Sphaerodactylus</taxon>
    </lineage>
</organism>
<gene>
    <name evidence="1" type="ORF">K3G42_015078</name>
</gene>
<protein>
    <submittedName>
        <fullName evidence="1">Uncharacterized protein</fullName>
    </submittedName>
</protein>
<evidence type="ECO:0000313" key="1">
    <source>
        <dbReference type="EMBL" id="KAH7997373.1"/>
    </source>
</evidence>
<evidence type="ECO:0000313" key="2">
    <source>
        <dbReference type="Proteomes" id="UP000827872"/>
    </source>
</evidence>
<accession>A0ACB8EXB5</accession>
<proteinExistence type="predicted"/>